<dbReference type="PANTHER" id="PTHR12472:SF0">
    <property type="entry name" value="RAB3 GTPASE-ACTIVATING PROTEIN NON-CATALYTIC SUBUNIT"/>
    <property type="match status" value="1"/>
</dbReference>
<dbReference type="InterPro" id="IPR032839">
    <property type="entry name" value="RAB3GAP_N"/>
</dbReference>
<name>A0A0U9HHH6_KLENI</name>
<dbReference type="GO" id="GO:0005776">
    <property type="term" value="C:autophagosome"/>
    <property type="evidence" value="ECO:0000318"/>
    <property type="project" value="GO_Central"/>
</dbReference>
<dbReference type="GO" id="GO:0097051">
    <property type="term" value="P:establishment of protein localization to endoplasmic reticulum membrane"/>
    <property type="evidence" value="ECO:0000318"/>
    <property type="project" value="GO_Central"/>
</dbReference>
<dbReference type="InterPro" id="IPR026059">
    <property type="entry name" value="Rab3GAP2"/>
</dbReference>
<dbReference type="Proteomes" id="UP000054558">
    <property type="component" value="Unassembled WGS sequence"/>
</dbReference>
<organism evidence="3 4">
    <name type="scientific">Klebsormidium nitens</name>
    <name type="common">Green alga</name>
    <name type="synonym">Ulothrix nitens</name>
    <dbReference type="NCBI Taxonomy" id="105231"/>
    <lineage>
        <taxon>Eukaryota</taxon>
        <taxon>Viridiplantae</taxon>
        <taxon>Streptophyta</taxon>
        <taxon>Klebsormidiophyceae</taxon>
        <taxon>Klebsormidiales</taxon>
        <taxon>Klebsormidiaceae</taxon>
        <taxon>Klebsormidium</taxon>
    </lineage>
</organism>
<dbReference type="PANTHER" id="PTHR12472">
    <property type="entry name" value="RAB3-GAP REGULATORY DOMAIN"/>
    <property type="match status" value="1"/>
</dbReference>
<feature type="domain" description="Rab3-GAP regulatory subunit N-terminal" evidence="2">
    <location>
        <begin position="673"/>
        <end position="781"/>
    </location>
</feature>
<gene>
    <name evidence="3" type="ORF">KFL_000010230</name>
</gene>
<dbReference type="Pfam" id="PF14655">
    <property type="entry name" value="RAB3GAP2_N"/>
    <property type="match status" value="3"/>
</dbReference>
<feature type="domain" description="Rab3-GAP regulatory subunit N-terminal" evidence="2">
    <location>
        <begin position="406"/>
        <end position="501"/>
    </location>
</feature>
<dbReference type="OrthoDB" id="360390at2759"/>
<evidence type="ECO:0000256" key="1">
    <source>
        <dbReference type="SAM" id="MobiDB-lite"/>
    </source>
</evidence>
<feature type="region of interest" description="Disordered" evidence="1">
    <location>
        <begin position="631"/>
        <end position="652"/>
    </location>
</feature>
<dbReference type="EMBL" id="DF236950">
    <property type="protein sequence ID" value="GAQ77574.1"/>
    <property type="molecule type" value="Genomic_DNA"/>
</dbReference>
<protein>
    <recommendedName>
        <fullName evidence="2">Rab3-GAP regulatory subunit N-terminal domain-containing protein</fullName>
    </recommendedName>
</protein>
<evidence type="ECO:0000259" key="2">
    <source>
        <dbReference type="Pfam" id="PF14655"/>
    </source>
</evidence>
<dbReference type="AlphaFoldDB" id="A0A0U9HHH6"/>
<evidence type="ECO:0000313" key="3">
    <source>
        <dbReference type="EMBL" id="GAQ77574.1"/>
    </source>
</evidence>
<dbReference type="GO" id="GO:0005886">
    <property type="term" value="C:plasma membrane"/>
    <property type="evidence" value="ECO:0000318"/>
    <property type="project" value="GO_Central"/>
</dbReference>
<dbReference type="STRING" id="105231.A0A0U9HHH6"/>
<feature type="region of interest" description="Disordered" evidence="1">
    <location>
        <begin position="323"/>
        <end position="402"/>
    </location>
</feature>
<proteinExistence type="predicted"/>
<reference evidence="3 4" key="1">
    <citation type="journal article" date="2014" name="Nat. Commun.">
        <title>Klebsormidium flaccidum genome reveals primary factors for plant terrestrial adaptation.</title>
        <authorList>
            <person name="Hori K."/>
            <person name="Maruyama F."/>
            <person name="Fujisawa T."/>
            <person name="Togashi T."/>
            <person name="Yamamoto N."/>
            <person name="Seo M."/>
            <person name="Sato S."/>
            <person name="Yamada T."/>
            <person name="Mori H."/>
            <person name="Tajima N."/>
            <person name="Moriyama T."/>
            <person name="Ikeuchi M."/>
            <person name="Watanabe M."/>
            <person name="Wada H."/>
            <person name="Kobayashi K."/>
            <person name="Saito M."/>
            <person name="Masuda T."/>
            <person name="Sasaki-Sekimoto Y."/>
            <person name="Mashiguchi K."/>
            <person name="Awai K."/>
            <person name="Shimojima M."/>
            <person name="Masuda S."/>
            <person name="Iwai M."/>
            <person name="Nobusawa T."/>
            <person name="Narise T."/>
            <person name="Kondo S."/>
            <person name="Saito H."/>
            <person name="Sato R."/>
            <person name="Murakawa M."/>
            <person name="Ihara Y."/>
            <person name="Oshima-Yamada Y."/>
            <person name="Ohtaka K."/>
            <person name="Satoh M."/>
            <person name="Sonobe K."/>
            <person name="Ishii M."/>
            <person name="Ohtani R."/>
            <person name="Kanamori-Sato M."/>
            <person name="Honoki R."/>
            <person name="Miyazaki D."/>
            <person name="Mochizuki H."/>
            <person name="Umetsu J."/>
            <person name="Higashi K."/>
            <person name="Shibata D."/>
            <person name="Kamiya Y."/>
            <person name="Sato N."/>
            <person name="Nakamura Y."/>
            <person name="Tabata S."/>
            <person name="Ida S."/>
            <person name="Kurokawa K."/>
            <person name="Ohta H."/>
        </authorList>
    </citation>
    <scope>NUCLEOTIDE SEQUENCE [LARGE SCALE GENOMIC DNA]</scope>
    <source>
        <strain evidence="3 4">NIES-2285</strain>
    </source>
</reference>
<keyword evidence="4" id="KW-1185">Reference proteome</keyword>
<dbReference type="GO" id="GO:0016236">
    <property type="term" value="P:macroautophagy"/>
    <property type="evidence" value="ECO:0000318"/>
    <property type="project" value="GO_Central"/>
</dbReference>
<sequence>MALPGVSDPLSEAGKIDAGLLVELLENRRASNQKAGPSSDVVGPSGLLNRKLGAGGGAAFDQNVKAAAEAENRPETDTDGWLGFEASGTETVGITPEGTDRPPERTYLLGEEDGRIAASQGQLAEDLNGQGKHRKLASWLDDPLVEASLLQREQGPAILAFAKGGTVSLAVVPTPDSAGSITSKGARDLTKHSPNLSGQIWALDSKCEALESVTALEWLSLPEGLDSGAEASDINILRAWLCLGTSLGYARFFQVRTSSSGLETALILSQRFHRAPVVNLHLRASTAGMAAGDSLQELSVVYPGALVAVQASDLVSVLKMDEPPELASGSSPSQIQKGAPMERTGSLDPAKKQEAPHVRRRKGQGAPVREQQSRPTVTNAESQSSQPGAPSGESTEANPDISVSERRKSAYLPFLKWKFAIWNAVSDAVIMGVRPGSLLGGFVEEPVYAVVVVGAKPSLAFYDAPIKEEAESMLSKASGVATKVGSAVYSSASSVLSLGKTLQPKMGTKLFDLRNRQAVRADGEAGSDMGPQASPAPGTGVNITATISSIPLQGLQKAVADNLGAAAASVNTAAANMVSVGPAGLGRQLAASVSARSASLGSLTTGLGLREKLRTSLGIKASRSLETVQSLESEANLGQEDEPPAAHDQPELVKHNEIQAEVLAERDRAERMLGVPASLAGSLDDPPRKGLRVWMAPRGSLGAVVDSLGRVCLIDGLGEVVLRVWKGYRDAQCAWTAKERQEQVDLCLAIYAPRRGVLEVWAVPYGPKLAASDCGYGCRLLHGSVDLKTTELEDRGFRQSSLATACLVRPDGRICTVRY</sequence>
<accession>A0A0U9HHH6</accession>
<dbReference type="GO" id="GO:0031267">
    <property type="term" value="F:small GTPase binding"/>
    <property type="evidence" value="ECO:0000318"/>
    <property type="project" value="GO_Central"/>
</dbReference>
<feature type="region of interest" description="Disordered" evidence="1">
    <location>
        <begin position="521"/>
        <end position="540"/>
    </location>
</feature>
<feature type="domain" description="Rab3-GAP regulatory subunit N-terminal" evidence="2">
    <location>
        <begin position="192"/>
        <end position="320"/>
    </location>
</feature>
<evidence type="ECO:0000313" key="4">
    <source>
        <dbReference type="Proteomes" id="UP000054558"/>
    </source>
</evidence>
<feature type="compositionally biased region" description="Polar residues" evidence="1">
    <location>
        <begin position="373"/>
        <end position="397"/>
    </location>
</feature>